<reference evidence="1" key="1">
    <citation type="submission" date="2023-04" db="EMBL/GenBank/DDBJ databases">
        <title>Candida boidinii NBRC 1967.</title>
        <authorList>
            <person name="Ichikawa N."/>
            <person name="Sato H."/>
            <person name="Tonouchi N."/>
        </authorList>
    </citation>
    <scope>NUCLEOTIDE SEQUENCE</scope>
    <source>
        <strain evidence="1">NBRC 1967</strain>
    </source>
</reference>
<evidence type="ECO:0000313" key="1">
    <source>
        <dbReference type="EMBL" id="GME92836.1"/>
    </source>
</evidence>
<dbReference type="EMBL" id="BSXV01001437">
    <property type="protein sequence ID" value="GME92836.1"/>
    <property type="molecule type" value="Genomic_DNA"/>
</dbReference>
<proteinExistence type="predicted"/>
<evidence type="ECO:0000313" key="2">
    <source>
        <dbReference type="Proteomes" id="UP001165101"/>
    </source>
</evidence>
<comment type="caution">
    <text evidence="1">The sequence shown here is derived from an EMBL/GenBank/DDBJ whole genome shotgun (WGS) entry which is preliminary data.</text>
</comment>
<keyword evidence="2" id="KW-1185">Reference proteome</keyword>
<accession>A0ACB5TQH6</accession>
<name>A0ACB5TQH6_CANBO</name>
<protein>
    <submittedName>
        <fullName evidence="1">Unnamed protein product</fullName>
    </submittedName>
</protein>
<organism evidence="1 2">
    <name type="scientific">Candida boidinii</name>
    <name type="common">Yeast</name>
    <dbReference type="NCBI Taxonomy" id="5477"/>
    <lineage>
        <taxon>Eukaryota</taxon>
        <taxon>Fungi</taxon>
        <taxon>Dikarya</taxon>
        <taxon>Ascomycota</taxon>
        <taxon>Saccharomycotina</taxon>
        <taxon>Pichiomycetes</taxon>
        <taxon>Pichiales</taxon>
        <taxon>Pichiaceae</taxon>
        <taxon>Ogataea</taxon>
        <taxon>Ogataea/Candida clade</taxon>
    </lineage>
</organism>
<gene>
    <name evidence="1" type="ORF">Cboi01_000290600</name>
</gene>
<sequence length="500" mass="57437">MSEQGRYQTSNGIIPDEDDPLFESNRLSQNKLNSYDSIGDTNLVSDIDAPTEFIPDTGFEFTPKLRKNKTFMNSGELYESQGGNTINRPSGIERRFSYTVNFNELRERVSSLQEMRSKKLIGNHSKLYEWENSTIENRKLNKLKNNELKDFYIQQNELIDRYCDVDRLLDSGIHVSMLQRYNSISEHTSYDVPIDTNNDSLISSDEGSNSSIVSFAIRVNLIFNIVLLFGKLIVVYMTMSMSVLASLVDSVLDLLSTLIILVSNKYAIAQSLKFPIGRKRLEPIGILVFSVIIVLSFFQVAQESLSQLLSKNHDDIVNLNSTSIGIMIFTILVKLFAYFWCISIKNSSVQALAEDAKTDIVFNFFSIIFPFIGHFLKIWWIDAFGALMLCIYVIYQWTFLAFEHINKLTGSHADKEDYQQILYLSYRFADTIKKITNFKAYHVGDFLFVEIDIVFANDIDFKDSHDIAEALQYAIETLPYVERCFVHIDYREGNFVGHNT</sequence>
<dbReference type="Proteomes" id="UP001165101">
    <property type="component" value="Unassembled WGS sequence"/>
</dbReference>